<name>A0A3G5A7P3_9VIRU</name>
<organism evidence="2">
    <name type="scientific">Hyperionvirus sp</name>
    <dbReference type="NCBI Taxonomy" id="2487770"/>
    <lineage>
        <taxon>Viruses</taxon>
        <taxon>Varidnaviria</taxon>
        <taxon>Bamfordvirae</taxon>
        <taxon>Nucleocytoviricota</taxon>
        <taxon>Megaviricetes</taxon>
        <taxon>Imitervirales</taxon>
        <taxon>Mimiviridae</taxon>
        <taxon>Klosneuvirinae</taxon>
    </lineage>
</organism>
<reference evidence="2" key="1">
    <citation type="submission" date="2018-10" db="EMBL/GenBank/DDBJ databases">
        <title>Hidden diversity of soil giant viruses.</title>
        <authorList>
            <person name="Schulz F."/>
            <person name="Alteio L."/>
            <person name="Goudeau D."/>
            <person name="Ryan E.M."/>
            <person name="Malmstrom R.R."/>
            <person name="Blanchard J."/>
            <person name="Woyke T."/>
        </authorList>
    </citation>
    <scope>NUCLEOTIDE SEQUENCE</scope>
    <source>
        <strain evidence="2">HYV1</strain>
    </source>
</reference>
<feature type="transmembrane region" description="Helical" evidence="1">
    <location>
        <begin position="50"/>
        <end position="69"/>
    </location>
</feature>
<evidence type="ECO:0000256" key="1">
    <source>
        <dbReference type="SAM" id="Phobius"/>
    </source>
</evidence>
<keyword evidence="1" id="KW-0472">Membrane</keyword>
<gene>
    <name evidence="2" type="ORF">Hyperionvirus4_27</name>
</gene>
<proteinExistence type="predicted"/>
<sequence>MALAVVTGVVLACSGFRYLRMNELRCLDFSGIAQKCWGINGGEFTYINPAKVLGCCALCSILLFVIAIASDKLEKPKLH</sequence>
<keyword evidence="1" id="KW-0812">Transmembrane</keyword>
<protein>
    <submittedName>
        <fullName evidence="2">Uncharacterized protein</fullName>
    </submittedName>
</protein>
<dbReference type="EMBL" id="MK072386">
    <property type="protein sequence ID" value="AYV83062.1"/>
    <property type="molecule type" value="Genomic_DNA"/>
</dbReference>
<accession>A0A3G5A7P3</accession>
<evidence type="ECO:0000313" key="2">
    <source>
        <dbReference type="EMBL" id="AYV83062.1"/>
    </source>
</evidence>
<keyword evidence="1" id="KW-1133">Transmembrane helix</keyword>